<evidence type="ECO:0000256" key="1">
    <source>
        <dbReference type="SAM" id="Phobius"/>
    </source>
</evidence>
<evidence type="ECO:0000313" key="2">
    <source>
        <dbReference type="EMBL" id="QER87827.1"/>
    </source>
</evidence>
<protein>
    <recommendedName>
        <fullName evidence="4">Cytochrome C oxidase subunit I</fullName>
    </recommendedName>
</protein>
<keyword evidence="1" id="KW-1133">Transmembrane helix</keyword>
<keyword evidence="1" id="KW-0812">Transmembrane</keyword>
<proteinExistence type="predicted"/>
<dbReference type="Proteomes" id="UP000324308">
    <property type="component" value="Chromosome"/>
</dbReference>
<evidence type="ECO:0000313" key="3">
    <source>
        <dbReference type="Proteomes" id="UP000324308"/>
    </source>
</evidence>
<keyword evidence="3" id="KW-1185">Reference proteome</keyword>
<dbReference type="EMBL" id="CP043959">
    <property type="protein sequence ID" value="QER87827.1"/>
    <property type="molecule type" value="Genomic_DNA"/>
</dbReference>
<reference evidence="2 3" key="1">
    <citation type="submission" date="2019-09" db="EMBL/GenBank/DDBJ databases">
        <title>Draft genome sequence of the Ebosin-producing strain Streptomyces sp. 139.</title>
        <authorList>
            <person name="Ai L."/>
            <person name="Geng M."/>
            <person name="Ma M."/>
            <person name="Bai L."/>
        </authorList>
    </citation>
    <scope>NUCLEOTIDE SEQUENCE [LARGE SCALE GENOMIC DNA]</scope>
    <source>
        <strain evidence="2 3">139</strain>
    </source>
</reference>
<keyword evidence="1" id="KW-0472">Membrane</keyword>
<organism evidence="2 3">
    <name type="scientific">Streptomyces tendae</name>
    <dbReference type="NCBI Taxonomy" id="1932"/>
    <lineage>
        <taxon>Bacteria</taxon>
        <taxon>Bacillati</taxon>
        <taxon>Actinomycetota</taxon>
        <taxon>Actinomycetes</taxon>
        <taxon>Kitasatosporales</taxon>
        <taxon>Streptomycetaceae</taxon>
        <taxon>Streptomyces</taxon>
    </lineage>
</organism>
<gene>
    <name evidence="2" type="ORF">F3L20_20050</name>
</gene>
<sequence length="125" mass="13898">MARASRSRRALARDASAVTAEAEGIVMARSHLAEARLEAEALCGDMPWLTTAQAEDVARHYVDRRIDLTRRMLQTTVRRADELRGEYEARYAELRGALLRRHVACASGLLACATGINAALWVFTR</sequence>
<accession>A0ABX5ZVR1</accession>
<feature type="transmembrane region" description="Helical" evidence="1">
    <location>
        <begin position="103"/>
        <end position="123"/>
    </location>
</feature>
<name>A0ABX5ZVR1_STRTE</name>
<dbReference type="RefSeq" id="WP_145828254.1">
    <property type="nucleotide sequence ID" value="NZ_CP043959.1"/>
</dbReference>
<evidence type="ECO:0008006" key="4">
    <source>
        <dbReference type="Google" id="ProtNLM"/>
    </source>
</evidence>